<accession>A0ACB5RH62</accession>
<keyword evidence="2" id="KW-1185">Reference proteome</keyword>
<protein>
    <submittedName>
        <fullName evidence="1">Uncharacterized protein</fullName>
    </submittedName>
</protein>
<organism evidence="1 2">
    <name type="scientific">Inconstantimicrobium mannanitabidum</name>
    <dbReference type="NCBI Taxonomy" id="1604901"/>
    <lineage>
        <taxon>Bacteria</taxon>
        <taxon>Bacillati</taxon>
        <taxon>Bacillota</taxon>
        <taxon>Clostridia</taxon>
        <taxon>Eubacteriales</taxon>
        <taxon>Clostridiaceae</taxon>
        <taxon>Inconstantimicrobium</taxon>
    </lineage>
</organism>
<reference evidence="1" key="1">
    <citation type="journal article" date="2025" name="Int. J. Syst. Evol. Microbiol.">
        <title>Inconstantimicrobium mannanitabidum sp. nov., a novel member of the family Clostridiaceae isolated from anoxic soil under the treatment of reductive soil disinfestation.</title>
        <authorList>
            <person name="Ueki A."/>
            <person name="Tonouchi A."/>
            <person name="Honma S."/>
            <person name="Kaku N."/>
            <person name="Ueki K."/>
        </authorList>
    </citation>
    <scope>NUCLEOTIDE SEQUENCE</scope>
    <source>
        <strain evidence="1">TW13</strain>
    </source>
</reference>
<comment type="caution">
    <text evidence="1">The sequence shown here is derived from an EMBL/GenBank/DDBJ whole genome shotgun (WGS) entry which is preliminary data.</text>
</comment>
<dbReference type="Proteomes" id="UP001058074">
    <property type="component" value="Unassembled WGS sequence"/>
</dbReference>
<evidence type="ECO:0000313" key="1">
    <source>
        <dbReference type="EMBL" id="GKX68420.1"/>
    </source>
</evidence>
<gene>
    <name evidence="1" type="ORF">rsdtw13_36780</name>
</gene>
<proteinExistence type="predicted"/>
<name>A0ACB5RH62_9CLOT</name>
<evidence type="ECO:0000313" key="2">
    <source>
        <dbReference type="Proteomes" id="UP001058074"/>
    </source>
</evidence>
<sequence>MSETEIAKVCINEFKQGERIEGFFLIKSVDLKTANANGRKYLDFVIADKTGDISAKLWEVSKEIEESITNNIIVKIRGTVVAWQATLQLKIEKVRFTTEEDNINIDEYVQSAPIKSEELYDLIKIYIDDMKNRDMQNIVNAIFEKNREKLLYYPAAKKNHHAIRGGLLYHVYTMLVNAENLLKVYDFMDNDLVFAGVILHDLSKMEEMDSNELGIVSEYTLEGTLLGHISQGVKKVELVGNEVNADKRIITLLQHMILSHHYEPEFGSPVKPMIPEAELLHFLDVMDARMYDMRRMINETKPGEFSEKLWSLENRRIYNHGDLS</sequence>
<dbReference type="EMBL" id="BROD01000001">
    <property type="protein sequence ID" value="GKX68420.1"/>
    <property type="molecule type" value="Genomic_DNA"/>
</dbReference>